<proteinExistence type="predicted"/>
<protein>
    <recommendedName>
        <fullName evidence="7">WD_REPEATS_REGION domain-containing protein</fullName>
    </recommendedName>
</protein>
<keyword evidence="6" id="KW-1185">Reference proteome</keyword>
<evidence type="ECO:0008006" key="7">
    <source>
        <dbReference type="Google" id="ProtNLM"/>
    </source>
</evidence>
<organism evidence="5 6">
    <name type="scientific">Schistocephalus solidus</name>
    <name type="common">Tapeworm</name>
    <dbReference type="NCBI Taxonomy" id="70667"/>
    <lineage>
        <taxon>Eukaryota</taxon>
        <taxon>Metazoa</taxon>
        <taxon>Spiralia</taxon>
        <taxon>Lophotrochozoa</taxon>
        <taxon>Platyhelminthes</taxon>
        <taxon>Cestoda</taxon>
        <taxon>Eucestoda</taxon>
        <taxon>Diphyllobothriidea</taxon>
        <taxon>Diphyllobothriidae</taxon>
        <taxon>Schistocephalus</taxon>
    </lineage>
</organism>
<dbReference type="InterPro" id="IPR011047">
    <property type="entry name" value="Quinoprotein_ADH-like_sf"/>
</dbReference>
<dbReference type="Gene3D" id="2.130.10.10">
    <property type="entry name" value="YVTN repeat-like/Quinoprotein amine dehydrogenase"/>
    <property type="match status" value="2"/>
</dbReference>
<feature type="region of interest" description="Disordered" evidence="4">
    <location>
        <begin position="235"/>
        <end position="271"/>
    </location>
</feature>
<accession>A0A3P7CAK3</accession>
<dbReference type="SMART" id="SM00320">
    <property type="entry name" value="WD40"/>
    <property type="match status" value="6"/>
</dbReference>
<dbReference type="OrthoDB" id="2161379at2759"/>
<dbReference type="InterPro" id="IPR015943">
    <property type="entry name" value="WD40/YVTN_repeat-like_dom_sf"/>
</dbReference>
<evidence type="ECO:0000256" key="3">
    <source>
        <dbReference type="PROSITE-ProRule" id="PRU00221"/>
    </source>
</evidence>
<dbReference type="InterPro" id="IPR001680">
    <property type="entry name" value="WD40_rpt"/>
</dbReference>
<dbReference type="PROSITE" id="PS50082">
    <property type="entry name" value="WD_REPEATS_2"/>
    <property type="match status" value="1"/>
</dbReference>
<name>A0A3P7CAK3_SCHSO</name>
<dbReference type="EMBL" id="UYSU01032991">
    <property type="protein sequence ID" value="VDL91145.1"/>
    <property type="molecule type" value="Genomic_DNA"/>
</dbReference>
<evidence type="ECO:0000313" key="5">
    <source>
        <dbReference type="EMBL" id="VDL91145.1"/>
    </source>
</evidence>
<evidence type="ECO:0000256" key="4">
    <source>
        <dbReference type="SAM" id="MobiDB-lite"/>
    </source>
</evidence>
<gene>
    <name evidence="5" type="ORF">SSLN_LOCUS4760</name>
</gene>
<reference evidence="5 6" key="1">
    <citation type="submission" date="2018-11" db="EMBL/GenBank/DDBJ databases">
        <authorList>
            <consortium name="Pathogen Informatics"/>
        </authorList>
    </citation>
    <scope>NUCLEOTIDE SEQUENCE [LARGE SCALE GENOMIC DNA]</scope>
    <source>
        <strain evidence="5 6">NST_G2</strain>
    </source>
</reference>
<feature type="repeat" description="WD" evidence="3">
    <location>
        <begin position="348"/>
        <end position="388"/>
    </location>
</feature>
<dbReference type="PANTHER" id="PTHR44666">
    <property type="entry name" value="WD REPEAT-CONTAINING PROTEIN 53"/>
    <property type="match status" value="1"/>
</dbReference>
<dbReference type="PROSITE" id="PS00678">
    <property type="entry name" value="WD_REPEATS_1"/>
    <property type="match status" value="1"/>
</dbReference>
<evidence type="ECO:0000313" key="6">
    <source>
        <dbReference type="Proteomes" id="UP000275846"/>
    </source>
</evidence>
<dbReference type="Pfam" id="PF00400">
    <property type="entry name" value="WD40"/>
    <property type="match status" value="1"/>
</dbReference>
<dbReference type="SUPFAM" id="SSF50998">
    <property type="entry name" value="Quinoprotein alcohol dehydrogenase-like"/>
    <property type="match status" value="1"/>
</dbReference>
<evidence type="ECO:0000256" key="2">
    <source>
        <dbReference type="ARBA" id="ARBA00022737"/>
    </source>
</evidence>
<dbReference type="InterPro" id="IPR019775">
    <property type="entry name" value="WD40_repeat_CS"/>
</dbReference>
<sequence length="564" mass="61861">MEAKTRQSMNFYIPVKDAEEPSDVDGIITVQAILACFITIIGIIDVAGTFKEIDATAELRDNCLLASGFDNGNVYVWSPNENTSPLRLFTSSSPCTALLFNKKSSILYAAQAGNIASWDLRKVDGPADTWQVSEDELNSMDILEAEKLLAVADDMGSVHLLSTDSGDVLRLLEKHENICSAVRFRPNHINQLVSAGLDCQLFVSDWKENGHTLSVFRMADLVDPAAYTNLLQSEEDEYGSSHNSDELKSDSESDYSDASVGSQVLPDGNEPAKHSTFAPLRLASSLGPLEKQELVTARIAGTGLPLNLPMIHSLACSRNGEHVVAGLESGTVEIFNGGDSHLSHAETLCGHKRGVAAVLCLEDTHVISGGNDCQLFLWELSSGRSGHQFAHSGKVCALAGRSLSAVYVADSSPNIQVGSHHFPTNSPLVFLSELPRGIVLHNNFPTICYWLFQVSYQYITCTDHLGNPKELPLDGLFRRRSSCTTLSERKFNFYRLLRYFISPPPRLVSVFKPQDNAVWKHRTAPTGSNGWNVSVLERASDPGEVTPTSVLFFYAYYHHHSIEV</sequence>
<dbReference type="Proteomes" id="UP000275846">
    <property type="component" value="Unassembled WGS sequence"/>
</dbReference>
<evidence type="ECO:0000256" key="1">
    <source>
        <dbReference type="ARBA" id="ARBA00022574"/>
    </source>
</evidence>
<dbReference type="InterPro" id="IPR042453">
    <property type="entry name" value="WDR53"/>
</dbReference>
<dbReference type="PANTHER" id="PTHR44666:SF1">
    <property type="entry name" value="WD REPEAT-CONTAINING PROTEIN 53"/>
    <property type="match status" value="1"/>
</dbReference>
<keyword evidence="2" id="KW-0677">Repeat</keyword>
<dbReference type="STRING" id="70667.A0A3P7CAK3"/>
<dbReference type="AlphaFoldDB" id="A0A3P7CAK3"/>
<keyword evidence="1 3" id="KW-0853">WD repeat</keyword>